<proteinExistence type="predicted"/>
<evidence type="ECO:0000313" key="1">
    <source>
        <dbReference type="EMBL" id="QDU75108.1"/>
    </source>
</evidence>
<dbReference type="KEGG" id="bvo:Pan97_21300"/>
<accession>A0A518C7A4</accession>
<name>A0A518C7A4_9BACT</name>
<evidence type="ECO:0000313" key="2">
    <source>
        <dbReference type="Proteomes" id="UP000318626"/>
    </source>
</evidence>
<organism evidence="1 2">
    <name type="scientific">Bremerella volcania</name>
    <dbReference type="NCBI Taxonomy" id="2527984"/>
    <lineage>
        <taxon>Bacteria</taxon>
        <taxon>Pseudomonadati</taxon>
        <taxon>Planctomycetota</taxon>
        <taxon>Planctomycetia</taxon>
        <taxon>Pirellulales</taxon>
        <taxon>Pirellulaceae</taxon>
        <taxon>Bremerella</taxon>
    </lineage>
</organism>
<gene>
    <name evidence="1" type="ORF">Pan97_21300</name>
</gene>
<protein>
    <submittedName>
        <fullName evidence="1">Uncharacterized protein</fullName>
    </submittedName>
</protein>
<dbReference type="Proteomes" id="UP000318626">
    <property type="component" value="Chromosome"/>
</dbReference>
<dbReference type="AlphaFoldDB" id="A0A518C7A4"/>
<dbReference type="EMBL" id="CP036289">
    <property type="protein sequence ID" value="QDU75108.1"/>
    <property type="molecule type" value="Genomic_DNA"/>
</dbReference>
<reference evidence="2" key="1">
    <citation type="submission" date="2019-02" db="EMBL/GenBank/DDBJ databases">
        <title>Deep-cultivation of Planctomycetes and their phenomic and genomic characterization uncovers novel biology.</title>
        <authorList>
            <person name="Wiegand S."/>
            <person name="Jogler M."/>
            <person name="Boedeker C."/>
            <person name="Pinto D."/>
            <person name="Vollmers J."/>
            <person name="Rivas-Marin E."/>
            <person name="Kohn T."/>
            <person name="Peeters S.H."/>
            <person name="Heuer A."/>
            <person name="Rast P."/>
            <person name="Oberbeckmann S."/>
            <person name="Bunk B."/>
            <person name="Jeske O."/>
            <person name="Meyerdierks A."/>
            <person name="Storesund J.E."/>
            <person name="Kallscheuer N."/>
            <person name="Luecker S."/>
            <person name="Lage O.M."/>
            <person name="Pohl T."/>
            <person name="Merkel B.J."/>
            <person name="Hornburger P."/>
            <person name="Mueller R.-W."/>
            <person name="Bruemmer F."/>
            <person name="Labrenz M."/>
            <person name="Spormann A.M."/>
            <person name="Op den Camp H."/>
            <person name="Overmann J."/>
            <person name="Amann R."/>
            <person name="Jetten M.S.M."/>
            <person name="Mascher T."/>
            <person name="Medema M.H."/>
            <person name="Devos D.P."/>
            <person name="Kaster A.-K."/>
            <person name="Ovreas L."/>
            <person name="Rohde M."/>
            <person name="Galperin M.Y."/>
            <person name="Jogler C."/>
        </authorList>
    </citation>
    <scope>NUCLEOTIDE SEQUENCE [LARGE SCALE GENOMIC DNA]</scope>
    <source>
        <strain evidence="2">Pan97</strain>
    </source>
</reference>
<keyword evidence="2" id="KW-1185">Reference proteome</keyword>
<sequence length="185" mass="21500">MIDLFHGEKQVITAETPWEEIESLVREAVAELKEKDSLLFQVKGSERSITHRLAVYLEKRFEGWQVDCEYSRIEKNGDYKVLLHPDGKIKTHWLDIGGSRIFPDIVVHNRGKVDRQNNLLVIEVKTTWNRDDESQDLFKLKALTGGLTYGQLVCYKFGAFLKFDQKAHLVDFQIFESETQESPLE</sequence>